<sequence length="93" mass="10688">MDKKDQFYKKLKKKLREDTTFPTKYLFKFIVPAKEDLVKQVEGIFDYTGAVITKTSSKTGKYTSLSILVVMKKADDIIVKYKEAENVEGIISL</sequence>
<gene>
    <name evidence="1" type="ORF">MNBD_BACTEROID04-1009</name>
</gene>
<name>A0A3B0U716_9ZZZZ</name>
<dbReference type="Gene3D" id="3.30.70.260">
    <property type="match status" value="1"/>
</dbReference>
<dbReference type="InterPro" id="IPR007454">
    <property type="entry name" value="UPF0250_YbeD-like"/>
</dbReference>
<accession>A0A3B0U716</accession>
<reference evidence="1" key="1">
    <citation type="submission" date="2018-06" db="EMBL/GenBank/DDBJ databases">
        <authorList>
            <person name="Zhirakovskaya E."/>
        </authorList>
    </citation>
    <scope>NUCLEOTIDE SEQUENCE</scope>
</reference>
<organism evidence="1">
    <name type="scientific">hydrothermal vent metagenome</name>
    <dbReference type="NCBI Taxonomy" id="652676"/>
    <lineage>
        <taxon>unclassified sequences</taxon>
        <taxon>metagenomes</taxon>
        <taxon>ecological metagenomes</taxon>
    </lineage>
</organism>
<evidence type="ECO:0008006" key="2">
    <source>
        <dbReference type="Google" id="ProtNLM"/>
    </source>
</evidence>
<protein>
    <recommendedName>
        <fullName evidence="2">Proposed lipoate regulatory protein YbeD</fullName>
    </recommendedName>
</protein>
<dbReference type="AlphaFoldDB" id="A0A3B0U716"/>
<dbReference type="Pfam" id="PF04359">
    <property type="entry name" value="DUF493"/>
    <property type="match status" value="1"/>
</dbReference>
<dbReference type="SUPFAM" id="SSF117991">
    <property type="entry name" value="YbeD/HP0495-like"/>
    <property type="match status" value="1"/>
</dbReference>
<dbReference type="InterPro" id="IPR027471">
    <property type="entry name" value="YbeD-like_sf"/>
</dbReference>
<evidence type="ECO:0000313" key="1">
    <source>
        <dbReference type="EMBL" id="VAW24193.1"/>
    </source>
</evidence>
<proteinExistence type="predicted"/>
<dbReference type="EMBL" id="UOER01000240">
    <property type="protein sequence ID" value="VAW24193.1"/>
    <property type="molecule type" value="Genomic_DNA"/>
</dbReference>